<accession>A0A3R7P0Z0</accession>
<dbReference type="Proteomes" id="UP000283509">
    <property type="component" value="Unassembled WGS sequence"/>
</dbReference>
<gene>
    <name evidence="2" type="ORF">C7M84_009187</name>
</gene>
<name>A0A3R7P0Z0_PENVA</name>
<keyword evidence="3" id="KW-1185">Reference proteome</keyword>
<feature type="compositionally biased region" description="Basic and acidic residues" evidence="1">
    <location>
        <begin position="622"/>
        <end position="642"/>
    </location>
</feature>
<organism evidence="2 3">
    <name type="scientific">Penaeus vannamei</name>
    <name type="common">Whiteleg shrimp</name>
    <name type="synonym">Litopenaeus vannamei</name>
    <dbReference type="NCBI Taxonomy" id="6689"/>
    <lineage>
        <taxon>Eukaryota</taxon>
        <taxon>Metazoa</taxon>
        <taxon>Ecdysozoa</taxon>
        <taxon>Arthropoda</taxon>
        <taxon>Crustacea</taxon>
        <taxon>Multicrustacea</taxon>
        <taxon>Malacostraca</taxon>
        <taxon>Eumalacostraca</taxon>
        <taxon>Eucarida</taxon>
        <taxon>Decapoda</taxon>
        <taxon>Dendrobranchiata</taxon>
        <taxon>Penaeoidea</taxon>
        <taxon>Penaeidae</taxon>
        <taxon>Penaeus</taxon>
    </lineage>
</organism>
<dbReference type="STRING" id="6689.A0A3R7P0Z0"/>
<sequence length="642" mass="69639">MTSRLCFTTFGSANLTCYESPVGVIPARDSGGLSEGSAAELLRMLVKTFPPLFFPLPTSYTPLLLRHHIPLIFNPLPSLPLSFSPFSFLLPFHLSFSPPLSPSAPSRPLTTSLPPLPNLPFVLFPSPTDPPLSPLSPPLPKHIPILSSPSPISPSLPRPLPTLPFSFFLASPAPPLFPVIFPFSFPSHYPLPSPLPTSFPSFLYPLCSSSPPSTHRRFEPPTPKPHHHHSLPSRPYSLLSAILHVHFFSLPPSPPIPSFSPLLCLPSSLPSPHLRSSLPSISPHPFSALSSCLPSLMLFYILFQFFHQFLFDPFPALFYSWIRVSSLLFHSLCFTASSSLSSLHPLFSSLSPLSLSYPFSSSFVASLLPIRSSSSNPPSIFSASHCLLPFSLHIPSLRTPPPQPPSFSSPLLPSLPCLVYLQFPVHPHRATFLPIASLHPFPPPHFHYRPFPHSAPAAEPLFVFGLFSGLAPGLVSHSPIPLGSSPSPSLLPPPPVQSPSPVLSPAAGFPPPQPLRLLLSLFSFIIFFCVVGPLTLSLSPVSPLSLPPFPPPSIPPSLLPFILLPLPSLSLSSLPPRPSPSILLPLLHPPPFPLLPSSPSLRFHHFTHYSSSTCAAVPLARSPKERGEERGWPRRGETLGES</sequence>
<dbReference type="EMBL" id="QCYY01002158">
    <property type="protein sequence ID" value="ROT72422.1"/>
    <property type="molecule type" value="Genomic_DNA"/>
</dbReference>
<evidence type="ECO:0000313" key="3">
    <source>
        <dbReference type="Proteomes" id="UP000283509"/>
    </source>
</evidence>
<reference evidence="2 3" key="1">
    <citation type="submission" date="2018-04" db="EMBL/GenBank/DDBJ databases">
        <authorList>
            <person name="Zhang X."/>
            <person name="Yuan J."/>
            <person name="Li F."/>
            <person name="Xiang J."/>
        </authorList>
    </citation>
    <scope>NUCLEOTIDE SEQUENCE [LARGE SCALE GENOMIC DNA]</scope>
    <source>
        <tissue evidence="2">Muscle</tissue>
    </source>
</reference>
<dbReference type="AlphaFoldDB" id="A0A3R7P0Z0"/>
<comment type="caution">
    <text evidence="2">The sequence shown here is derived from an EMBL/GenBank/DDBJ whole genome shotgun (WGS) entry which is preliminary data.</text>
</comment>
<protein>
    <submittedName>
        <fullName evidence="2">Uncharacterized protein</fullName>
    </submittedName>
</protein>
<evidence type="ECO:0000313" key="2">
    <source>
        <dbReference type="EMBL" id="ROT72422.1"/>
    </source>
</evidence>
<proteinExistence type="predicted"/>
<evidence type="ECO:0000256" key="1">
    <source>
        <dbReference type="SAM" id="MobiDB-lite"/>
    </source>
</evidence>
<feature type="region of interest" description="Disordered" evidence="1">
    <location>
        <begin position="620"/>
        <end position="642"/>
    </location>
</feature>
<reference evidence="2 3" key="2">
    <citation type="submission" date="2019-01" db="EMBL/GenBank/DDBJ databases">
        <title>The decoding of complex shrimp genome reveals the adaptation for benthos swimmer, frequently molting mechanism and breeding impact on genome.</title>
        <authorList>
            <person name="Sun Y."/>
            <person name="Gao Y."/>
            <person name="Yu Y."/>
        </authorList>
    </citation>
    <scope>NUCLEOTIDE SEQUENCE [LARGE SCALE GENOMIC DNA]</scope>
    <source>
        <tissue evidence="2">Muscle</tissue>
    </source>
</reference>